<comment type="similarity">
    <text evidence="1 3">Belongs to the calycin superfamily. Lipocalin family.</text>
</comment>
<dbReference type="InterPro" id="IPR012674">
    <property type="entry name" value="Calycin"/>
</dbReference>
<dbReference type="PRINTS" id="PR01273">
    <property type="entry name" value="INVTBRTCOLOR"/>
</dbReference>
<dbReference type="PANTHER" id="PTHR10612:SF58">
    <property type="entry name" value="APOLIPOPROTEIN D"/>
    <property type="match status" value="1"/>
</dbReference>
<proteinExistence type="inferred from homology"/>
<dbReference type="OrthoDB" id="407799at2759"/>
<dbReference type="GO" id="GO:0000302">
    <property type="term" value="P:response to reactive oxygen species"/>
    <property type="evidence" value="ECO:0007669"/>
    <property type="project" value="TreeGrafter"/>
</dbReference>
<feature type="domain" description="Lipocalin/cytosolic fatty-acid binding" evidence="4">
    <location>
        <begin position="35"/>
        <end position="176"/>
    </location>
</feature>
<reference evidence="5" key="1">
    <citation type="submission" date="2019-06" db="EMBL/GenBank/DDBJ databases">
        <authorList>
            <person name="Zheng W."/>
        </authorList>
    </citation>
    <scope>NUCLEOTIDE SEQUENCE</scope>
    <source>
        <strain evidence="5">QDHG01</strain>
    </source>
</reference>
<dbReference type="Pfam" id="PF08212">
    <property type="entry name" value="Lipocalin_2"/>
    <property type="match status" value="1"/>
</dbReference>
<dbReference type="SUPFAM" id="SSF50814">
    <property type="entry name" value="Lipocalins"/>
    <property type="match status" value="1"/>
</dbReference>
<dbReference type="GO" id="GO:0006629">
    <property type="term" value="P:lipid metabolic process"/>
    <property type="evidence" value="ECO:0007669"/>
    <property type="project" value="TreeGrafter"/>
</dbReference>
<evidence type="ECO:0000259" key="4">
    <source>
        <dbReference type="Pfam" id="PF08212"/>
    </source>
</evidence>
<keyword evidence="2" id="KW-1015">Disulfide bond</keyword>
<comment type="caution">
    <text evidence="5">The sequence shown here is derived from an EMBL/GenBank/DDBJ whole genome shotgun (WGS) entry which is preliminary data.</text>
</comment>
<feature type="chain" id="PRO_5035350750" description="Lipocalin/cytosolic fatty-acid binding domain-containing protein" evidence="3">
    <location>
        <begin position="19"/>
        <end position="189"/>
    </location>
</feature>
<evidence type="ECO:0000313" key="5">
    <source>
        <dbReference type="EMBL" id="TNV76212.1"/>
    </source>
</evidence>
<dbReference type="EMBL" id="RRYP01014000">
    <property type="protein sequence ID" value="TNV76212.1"/>
    <property type="molecule type" value="Genomic_DNA"/>
</dbReference>
<dbReference type="InterPro" id="IPR000566">
    <property type="entry name" value="Lipocln_cytosolic_FA-bd_dom"/>
</dbReference>
<evidence type="ECO:0000256" key="1">
    <source>
        <dbReference type="ARBA" id="ARBA00006889"/>
    </source>
</evidence>
<gene>
    <name evidence="5" type="ORF">FGO68_gene11739</name>
</gene>
<evidence type="ECO:0000256" key="2">
    <source>
        <dbReference type="ARBA" id="ARBA00023157"/>
    </source>
</evidence>
<evidence type="ECO:0000256" key="3">
    <source>
        <dbReference type="PIRNR" id="PIRNR036893"/>
    </source>
</evidence>
<keyword evidence="6" id="KW-1185">Reference proteome</keyword>
<accession>A0A8J8NJH4</accession>
<protein>
    <recommendedName>
        <fullName evidence="4">Lipocalin/cytosolic fatty-acid binding domain-containing protein</fullName>
    </recommendedName>
</protein>
<feature type="signal peptide" evidence="3">
    <location>
        <begin position="1"/>
        <end position="18"/>
    </location>
</feature>
<keyword evidence="3" id="KW-0732">Signal</keyword>
<dbReference type="Gene3D" id="2.40.128.20">
    <property type="match status" value="1"/>
</dbReference>
<dbReference type="PANTHER" id="PTHR10612">
    <property type="entry name" value="APOLIPOPROTEIN D"/>
    <property type="match status" value="1"/>
</dbReference>
<dbReference type="AlphaFoldDB" id="A0A8J8NJH4"/>
<dbReference type="InterPro" id="IPR022271">
    <property type="entry name" value="Lipocalin_ApoD"/>
</dbReference>
<sequence length="189" mass="21171">MQKTLILAIAALIGTVSSRYSTGQCTTPALQDAFDATKYTGAWFQVAKDRASPFENGNCEQARYSINADGTLKVFNTQFSNETQSIENATGTAWCNGPQCSVKFFWFSPSAEYRVMYPDYENIALVYACNDLFLAKADFVWILSREQNPAQEYVDKALSILAERVPEFTTDNLSWTYQGGACQYFSGPW</sequence>
<organism evidence="5 6">
    <name type="scientific">Halteria grandinella</name>
    <dbReference type="NCBI Taxonomy" id="5974"/>
    <lineage>
        <taxon>Eukaryota</taxon>
        <taxon>Sar</taxon>
        <taxon>Alveolata</taxon>
        <taxon>Ciliophora</taxon>
        <taxon>Intramacronucleata</taxon>
        <taxon>Spirotrichea</taxon>
        <taxon>Stichotrichia</taxon>
        <taxon>Sporadotrichida</taxon>
        <taxon>Halteriidae</taxon>
        <taxon>Halteria</taxon>
    </lineage>
</organism>
<dbReference type="PIRSF" id="PIRSF036893">
    <property type="entry name" value="Lipocalin_ApoD"/>
    <property type="match status" value="1"/>
</dbReference>
<dbReference type="GO" id="GO:0031409">
    <property type="term" value="F:pigment binding"/>
    <property type="evidence" value="ECO:0007669"/>
    <property type="project" value="InterPro"/>
</dbReference>
<dbReference type="InterPro" id="IPR003057">
    <property type="entry name" value="Invtbrt_color"/>
</dbReference>
<dbReference type="GO" id="GO:0005737">
    <property type="term" value="C:cytoplasm"/>
    <property type="evidence" value="ECO:0007669"/>
    <property type="project" value="TreeGrafter"/>
</dbReference>
<name>A0A8J8NJH4_HALGN</name>
<dbReference type="Proteomes" id="UP000785679">
    <property type="component" value="Unassembled WGS sequence"/>
</dbReference>
<evidence type="ECO:0000313" key="6">
    <source>
        <dbReference type="Proteomes" id="UP000785679"/>
    </source>
</evidence>